<reference evidence="2 3" key="1">
    <citation type="submission" date="2017-06" db="EMBL/GenBank/DDBJ databases">
        <title>Description of Avrilella dinanensis gen. nov. sp. nov.</title>
        <authorList>
            <person name="Leyer C."/>
            <person name="Sassi M."/>
            <person name="Minet J."/>
            <person name="Kayal S."/>
            <person name="Cattoir V."/>
        </authorList>
    </citation>
    <scope>NUCLEOTIDE SEQUENCE [LARGE SCALE GENOMIC DNA]</scope>
    <source>
        <strain evidence="2 3">UR159</strain>
    </source>
</reference>
<organism evidence="2 3">
    <name type="scientific">Avrilella dinanensis</name>
    <dbReference type="NCBI Taxonomy" id="2008672"/>
    <lineage>
        <taxon>Bacteria</taxon>
        <taxon>Pseudomonadati</taxon>
        <taxon>Bacteroidota</taxon>
        <taxon>Flavobacteriia</taxon>
        <taxon>Flavobacteriales</taxon>
        <taxon>Flavobacteriaceae</taxon>
        <taxon>Avrilella</taxon>
    </lineage>
</organism>
<evidence type="ECO:0000256" key="1">
    <source>
        <dbReference type="SAM" id="Phobius"/>
    </source>
</evidence>
<dbReference type="InterPro" id="IPR008620">
    <property type="entry name" value="FixH"/>
</dbReference>
<name>A0A2M9R7P5_9FLAO</name>
<sequence length="148" mass="17403">MKFNWGTGIVIGMLCFMIFILQYVIRVQTDSKFDNELVTEQYYEKEIEVDDNYQKEKNLNELGDKFNVFAASEGIFIQFPEDFDYHNIQGNISLYRPSDQKMDTNISIELSSSAMLIPKNALADGRWDIIIDWQYKGNQYYTKQSLTF</sequence>
<dbReference type="OrthoDB" id="1493774at2"/>
<gene>
    <name evidence="2" type="ORF">CDL10_10345</name>
</gene>
<dbReference type="Proteomes" id="UP000231960">
    <property type="component" value="Unassembled WGS sequence"/>
</dbReference>
<dbReference type="EMBL" id="NIPO01000001">
    <property type="protein sequence ID" value="PJR04897.1"/>
    <property type="molecule type" value="Genomic_DNA"/>
</dbReference>
<proteinExistence type="predicted"/>
<protein>
    <submittedName>
        <fullName evidence="2">Cytochrome C oxidase Cbb3</fullName>
    </submittedName>
</protein>
<dbReference type="Pfam" id="PF05751">
    <property type="entry name" value="FixH"/>
    <property type="match status" value="1"/>
</dbReference>
<keyword evidence="1" id="KW-0472">Membrane</keyword>
<keyword evidence="1" id="KW-1133">Transmembrane helix</keyword>
<feature type="transmembrane region" description="Helical" evidence="1">
    <location>
        <begin position="6"/>
        <end position="25"/>
    </location>
</feature>
<keyword evidence="1" id="KW-0812">Transmembrane</keyword>
<keyword evidence="3" id="KW-1185">Reference proteome</keyword>
<evidence type="ECO:0000313" key="2">
    <source>
        <dbReference type="EMBL" id="PJR04897.1"/>
    </source>
</evidence>
<accession>A0A2M9R7P5</accession>
<dbReference type="AlphaFoldDB" id="A0A2M9R7P5"/>
<evidence type="ECO:0000313" key="3">
    <source>
        <dbReference type="Proteomes" id="UP000231960"/>
    </source>
</evidence>
<dbReference type="RefSeq" id="WP_100678456.1">
    <property type="nucleotide sequence ID" value="NZ_NIPO01000001.1"/>
</dbReference>
<comment type="caution">
    <text evidence="2">The sequence shown here is derived from an EMBL/GenBank/DDBJ whole genome shotgun (WGS) entry which is preliminary data.</text>
</comment>